<gene>
    <name evidence="1" type="ORF">LCGC14_1248660</name>
</gene>
<feature type="non-terminal residue" evidence="1">
    <location>
        <position position="34"/>
    </location>
</feature>
<dbReference type="AlphaFoldDB" id="A0A0F9L7F8"/>
<comment type="caution">
    <text evidence="1">The sequence shown here is derived from an EMBL/GenBank/DDBJ whole genome shotgun (WGS) entry which is preliminary data.</text>
</comment>
<reference evidence="1" key="1">
    <citation type="journal article" date="2015" name="Nature">
        <title>Complex archaea that bridge the gap between prokaryotes and eukaryotes.</title>
        <authorList>
            <person name="Spang A."/>
            <person name="Saw J.H."/>
            <person name="Jorgensen S.L."/>
            <person name="Zaremba-Niedzwiedzka K."/>
            <person name="Martijn J."/>
            <person name="Lind A.E."/>
            <person name="van Eijk R."/>
            <person name="Schleper C."/>
            <person name="Guy L."/>
            <person name="Ettema T.J."/>
        </authorList>
    </citation>
    <scope>NUCLEOTIDE SEQUENCE</scope>
</reference>
<sequence>MKCKYCDGKGFYWVPDGPDDVDREICDECEGIGT</sequence>
<evidence type="ECO:0000313" key="1">
    <source>
        <dbReference type="EMBL" id="KKM89428.1"/>
    </source>
</evidence>
<protein>
    <submittedName>
        <fullName evidence="1">Uncharacterized protein</fullName>
    </submittedName>
</protein>
<name>A0A0F9L7F8_9ZZZZ</name>
<organism evidence="1">
    <name type="scientific">marine sediment metagenome</name>
    <dbReference type="NCBI Taxonomy" id="412755"/>
    <lineage>
        <taxon>unclassified sequences</taxon>
        <taxon>metagenomes</taxon>
        <taxon>ecological metagenomes</taxon>
    </lineage>
</organism>
<proteinExistence type="predicted"/>
<accession>A0A0F9L7F8</accession>
<dbReference type="EMBL" id="LAZR01006817">
    <property type="protein sequence ID" value="KKM89428.1"/>
    <property type="molecule type" value="Genomic_DNA"/>
</dbReference>